<dbReference type="PANTHER" id="PTHR10264">
    <property type="entry name" value="BAND 7 PROTEIN-RELATED"/>
    <property type="match status" value="1"/>
</dbReference>
<evidence type="ECO:0000256" key="3">
    <source>
        <dbReference type="SAM" id="Phobius"/>
    </source>
</evidence>
<dbReference type="PRINTS" id="PR00721">
    <property type="entry name" value="STOMATIN"/>
</dbReference>
<dbReference type="RefSeq" id="WP_013215680.1">
    <property type="nucleotide sequence ID" value="NC_014313.1"/>
</dbReference>
<dbReference type="GO" id="GO:0005886">
    <property type="term" value="C:plasma membrane"/>
    <property type="evidence" value="ECO:0007669"/>
    <property type="project" value="InterPro"/>
</dbReference>
<dbReference type="InterPro" id="IPR001107">
    <property type="entry name" value="Band_7"/>
</dbReference>
<dbReference type="Gene3D" id="3.30.479.30">
    <property type="entry name" value="Band 7 domain"/>
    <property type="match status" value="1"/>
</dbReference>
<dbReference type="Pfam" id="PF01145">
    <property type="entry name" value="Band_7"/>
    <property type="match status" value="1"/>
</dbReference>
<sequence length="270" mass="28992">MQQESDLIMSLPLIMALIVAIAMAIYLFKFVASSGTVVSEGLRGVVYKDGKFDREVGPGRHWISPRSTLRTINVNETAITVASQEVLSQDRLALRMSAVAVVRVTDARKALETSSEGYYTAIYRTLQLALRDIAAAATLEELLDQRGKLDEQLFALAKAGCEQQGCDLIRADVRDLMMPAEIRRIATDAARAKLEAAASLERARGEQAALRALNNAARLLKGNPELMNLRVLQALSGANGKSAPTLVLSGGAGILPVQATPAEDATSEES</sequence>
<evidence type="ECO:0000256" key="1">
    <source>
        <dbReference type="ARBA" id="ARBA00004167"/>
    </source>
</evidence>
<keyword evidence="3" id="KW-0812">Transmembrane</keyword>
<protein>
    <submittedName>
        <fullName evidence="5">Band 7 protein</fullName>
    </submittedName>
</protein>
<evidence type="ECO:0000313" key="5">
    <source>
        <dbReference type="EMBL" id="ADJ23521.1"/>
    </source>
</evidence>
<dbReference type="SUPFAM" id="SSF117892">
    <property type="entry name" value="Band 7/SPFH domain"/>
    <property type="match status" value="1"/>
</dbReference>
<comment type="similarity">
    <text evidence="2">Belongs to the band 7/mec-2 family.</text>
</comment>
<dbReference type="InterPro" id="IPR001972">
    <property type="entry name" value="Stomatin_HflK_fam"/>
</dbReference>
<accession>D8JYR9</accession>
<dbReference type="Gene3D" id="6.10.250.2090">
    <property type="match status" value="1"/>
</dbReference>
<dbReference type="HOGENOM" id="CLU_024949_3_4_5"/>
<dbReference type="InterPro" id="IPR043202">
    <property type="entry name" value="Band-7_stomatin-like"/>
</dbReference>
<gene>
    <name evidence="5" type="ordered locus">Hden_1714</name>
</gene>
<comment type="subcellular location">
    <subcellularLocation>
        <location evidence="1">Membrane</location>
        <topology evidence="1">Single-pass membrane protein</topology>
    </subcellularLocation>
</comment>
<dbReference type="InterPro" id="IPR036013">
    <property type="entry name" value="Band_7/SPFH_dom_sf"/>
</dbReference>
<dbReference type="STRING" id="582899.Hden_1714"/>
<organism evidence="5 6">
    <name type="scientific">Hyphomicrobium denitrificans (strain ATCC 51888 / DSM 1869 / NCIMB 11706 / TK 0415)</name>
    <dbReference type="NCBI Taxonomy" id="582899"/>
    <lineage>
        <taxon>Bacteria</taxon>
        <taxon>Pseudomonadati</taxon>
        <taxon>Pseudomonadota</taxon>
        <taxon>Alphaproteobacteria</taxon>
        <taxon>Hyphomicrobiales</taxon>
        <taxon>Hyphomicrobiaceae</taxon>
        <taxon>Hyphomicrobium</taxon>
    </lineage>
</organism>
<feature type="transmembrane region" description="Helical" evidence="3">
    <location>
        <begin position="7"/>
        <end position="28"/>
    </location>
</feature>
<name>D8JYR9_HYPDA</name>
<reference evidence="6" key="1">
    <citation type="journal article" date="2011" name="J. Bacteriol.">
        <title>Genome sequences of eight morphologically diverse alphaproteobacteria.</title>
        <authorList>
            <consortium name="US DOE Joint Genome Institute"/>
            <person name="Brown P.J."/>
            <person name="Kysela D.T."/>
            <person name="Buechlein A."/>
            <person name="Hemmerich C."/>
            <person name="Brun Y.V."/>
        </authorList>
    </citation>
    <scope>NUCLEOTIDE SEQUENCE [LARGE SCALE GENOMIC DNA]</scope>
    <source>
        <strain evidence="6">ATCC 51888 / DSM 1869 / NCIB 11706 / TK 0415</strain>
    </source>
</reference>
<dbReference type="EMBL" id="CP002083">
    <property type="protein sequence ID" value="ADJ23521.1"/>
    <property type="molecule type" value="Genomic_DNA"/>
</dbReference>
<keyword evidence="3" id="KW-1133">Transmembrane helix</keyword>
<keyword evidence="3" id="KW-0472">Membrane</keyword>
<dbReference type="SMART" id="SM00244">
    <property type="entry name" value="PHB"/>
    <property type="match status" value="1"/>
</dbReference>
<evidence type="ECO:0000313" key="6">
    <source>
        <dbReference type="Proteomes" id="UP000002033"/>
    </source>
</evidence>
<proteinExistence type="inferred from homology"/>
<dbReference type="AlphaFoldDB" id="D8JYR9"/>
<dbReference type="OrthoDB" id="5501731at2"/>
<dbReference type="CDD" id="cd13438">
    <property type="entry name" value="SPFH_eoslipins_u2"/>
    <property type="match status" value="1"/>
</dbReference>
<dbReference type="Proteomes" id="UP000002033">
    <property type="component" value="Chromosome"/>
</dbReference>
<dbReference type="KEGG" id="hdn:Hden_1714"/>
<dbReference type="PANTHER" id="PTHR10264:SF83">
    <property type="entry name" value="BLL5629 PROTEIN"/>
    <property type="match status" value="1"/>
</dbReference>
<evidence type="ECO:0000259" key="4">
    <source>
        <dbReference type="SMART" id="SM00244"/>
    </source>
</evidence>
<evidence type="ECO:0000256" key="2">
    <source>
        <dbReference type="ARBA" id="ARBA00008164"/>
    </source>
</evidence>
<dbReference type="eggNOG" id="COG0330">
    <property type="taxonomic scope" value="Bacteria"/>
</dbReference>
<feature type="domain" description="Band 7" evidence="4">
    <location>
        <begin position="33"/>
        <end position="190"/>
    </location>
</feature>
<keyword evidence="6" id="KW-1185">Reference proteome</keyword>